<proteinExistence type="predicted"/>
<dbReference type="AlphaFoldDB" id="A0AAN6V4S7"/>
<keyword evidence="4" id="KW-1185">Reference proteome</keyword>
<name>A0AAN6V4S7_9PEZI</name>
<sequence>MDKLLGKAVDKVFGDDDDKRPQGGNVTHGGAYPPSGGASHDDDEDLQGAASVAAGHAPEDQDFFKDVLGSLLQEKPKAQIGNEDIDEKHTIESHKQFFGSGDSQGPASSSSVGSAAALQALKLFTSGDQGQAQGKGGQNAFVGLAMAQAAKLFDAQASQGNVEPGADKQSAVKKAGETALKLYLKSKGGSAGAGAGAGGGLDGLLGLASKFL</sequence>
<protein>
    <recommendedName>
        <fullName evidence="2">DUF7721 domain-containing protein</fullName>
    </recommendedName>
</protein>
<feature type="compositionally biased region" description="Basic and acidic residues" evidence="1">
    <location>
        <begin position="1"/>
        <end position="21"/>
    </location>
</feature>
<gene>
    <name evidence="3" type="ORF">C8A04DRAFT_27499</name>
</gene>
<evidence type="ECO:0000313" key="4">
    <source>
        <dbReference type="Proteomes" id="UP001302676"/>
    </source>
</evidence>
<evidence type="ECO:0000259" key="2">
    <source>
        <dbReference type="Pfam" id="PF24845"/>
    </source>
</evidence>
<accession>A0AAN6V4S7</accession>
<comment type="caution">
    <text evidence="3">The sequence shown here is derived from an EMBL/GenBank/DDBJ whole genome shotgun (WGS) entry which is preliminary data.</text>
</comment>
<feature type="region of interest" description="Disordered" evidence="1">
    <location>
        <begin position="1"/>
        <end position="58"/>
    </location>
</feature>
<feature type="domain" description="DUF7721" evidence="2">
    <location>
        <begin position="45"/>
        <end position="128"/>
    </location>
</feature>
<evidence type="ECO:0000256" key="1">
    <source>
        <dbReference type="SAM" id="MobiDB-lite"/>
    </source>
</evidence>
<organism evidence="3 4">
    <name type="scientific">Dichotomopilus funicola</name>
    <dbReference type="NCBI Taxonomy" id="1934379"/>
    <lineage>
        <taxon>Eukaryota</taxon>
        <taxon>Fungi</taxon>
        <taxon>Dikarya</taxon>
        <taxon>Ascomycota</taxon>
        <taxon>Pezizomycotina</taxon>
        <taxon>Sordariomycetes</taxon>
        <taxon>Sordariomycetidae</taxon>
        <taxon>Sordariales</taxon>
        <taxon>Chaetomiaceae</taxon>
        <taxon>Dichotomopilus</taxon>
    </lineage>
</organism>
<dbReference type="PANTHER" id="PTHR39477">
    <property type="entry name" value="CHROMOSOME 8, WHOLE GENOME SHOTGUN SEQUENCE"/>
    <property type="match status" value="1"/>
</dbReference>
<dbReference type="RefSeq" id="XP_062638146.1">
    <property type="nucleotide sequence ID" value="XM_062780310.1"/>
</dbReference>
<dbReference type="GeneID" id="87816923"/>
<dbReference type="Pfam" id="PF24845">
    <property type="entry name" value="DUF7721"/>
    <property type="match status" value="1"/>
</dbReference>
<reference evidence="3" key="2">
    <citation type="submission" date="2023-05" db="EMBL/GenBank/DDBJ databases">
        <authorList>
            <consortium name="Lawrence Berkeley National Laboratory"/>
            <person name="Steindorff A."/>
            <person name="Hensen N."/>
            <person name="Bonometti L."/>
            <person name="Westerberg I."/>
            <person name="Brannstrom I.O."/>
            <person name="Guillou S."/>
            <person name="Cros-Aarteil S."/>
            <person name="Calhoun S."/>
            <person name="Haridas S."/>
            <person name="Kuo A."/>
            <person name="Mondo S."/>
            <person name="Pangilinan J."/>
            <person name="Riley R."/>
            <person name="Labutti K."/>
            <person name="Andreopoulos B."/>
            <person name="Lipzen A."/>
            <person name="Chen C."/>
            <person name="Yanf M."/>
            <person name="Daum C."/>
            <person name="Ng V."/>
            <person name="Clum A."/>
            <person name="Ohm R."/>
            <person name="Martin F."/>
            <person name="Silar P."/>
            <person name="Natvig D."/>
            <person name="Lalanne C."/>
            <person name="Gautier V."/>
            <person name="Ament-Velasquez S.L."/>
            <person name="Kruys A."/>
            <person name="Hutchinson M.I."/>
            <person name="Powell A.J."/>
            <person name="Barry K."/>
            <person name="Miller A.N."/>
            <person name="Grigoriev I.V."/>
            <person name="Debuchy R."/>
            <person name="Gladieux P."/>
            <person name="Thoren M.H."/>
            <person name="Johannesson H."/>
        </authorList>
    </citation>
    <scope>NUCLEOTIDE SEQUENCE</scope>
    <source>
        <strain evidence="3">CBS 141.50</strain>
    </source>
</reference>
<dbReference type="InterPro" id="IPR056138">
    <property type="entry name" value="DUF7721"/>
</dbReference>
<evidence type="ECO:0000313" key="3">
    <source>
        <dbReference type="EMBL" id="KAK4144775.1"/>
    </source>
</evidence>
<reference evidence="3" key="1">
    <citation type="journal article" date="2023" name="Mol. Phylogenet. Evol.">
        <title>Genome-scale phylogeny and comparative genomics of the fungal order Sordariales.</title>
        <authorList>
            <person name="Hensen N."/>
            <person name="Bonometti L."/>
            <person name="Westerberg I."/>
            <person name="Brannstrom I.O."/>
            <person name="Guillou S."/>
            <person name="Cros-Aarteil S."/>
            <person name="Calhoun S."/>
            <person name="Haridas S."/>
            <person name="Kuo A."/>
            <person name="Mondo S."/>
            <person name="Pangilinan J."/>
            <person name="Riley R."/>
            <person name="LaButti K."/>
            <person name="Andreopoulos B."/>
            <person name="Lipzen A."/>
            <person name="Chen C."/>
            <person name="Yan M."/>
            <person name="Daum C."/>
            <person name="Ng V."/>
            <person name="Clum A."/>
            <person name="Steindorff A."/>
            <person name="Ohm R.A."/>
            <person name="Martin F."/>
            <person name="Silar P."/>
            <person name="Natvig D.O."/>
            <person name="Lalanne C."/>
            <person name="Gautier V."/>
            <person name="Ament-Velasquez S.L."/>
            <person name="Kruys A."/>
            <person name="Hutchinson M.I."/>
            <person name="Powell A.J."/>
            <person name="Barry K."/>
            <person name="Miller A.N."/>
            <person name="Grigoriev I.V."/>
            <person name="Debuchy R."/>
            <person name="Gladieux P."/>
            <person name="Hiltunen Thoren M."/>
            <person name="Johannesson H."/>
        </authorList>
    </citation>
    <scope>NUCLEOTIDE SEQUENCE</scope>
    <source>
        <strain evidence="3">CBS 141.50</strain>
    </source>
</reference>
<dbReference type="EMBL" id="MU853574">
    <property type="protein sequence ID" value="KAK4144775.1"/>
    <property type="molecule type" value="Genomic_DNA"/>
</dbReference>
<dbReference type="PANTHER" id="PTHR39477:SF1">
    <property type="entry name" value="BETA-FLANKING PROTEIN"/>
    <property type="match status" value="1"/>
</dbReference>
<dbReference type="Proteomes" id="UP001302676">
    <property type="component" value="Unassembled WGS sequence"/>
</dbReference>